<dbReference type="InterPro" id="IPR013096">
    <property type="entry name" value="Cupin_2"/>
</dbReference>
<evidence type="ECO:0000256" key="3">
    <source>
        <dbReference type="ARBA" id="ARBA00023163"/>
    </source>
</evidence>
<dbReference type="Pfam" id="PF12833">
    <property type="entry name" value="HTH_18"/>
    <property type="match status" value="1"/>
</dbReference>
<keyword evidence="2" id="KW-0238">DNA-binding</keyword>
<dbReference type="PROSITE" id="PS01124">
    <property type="entry name" value="HTH_ARAC_FAMILY_2"/>
    <property type="match status" value="1"/>
</dbReference>
<dbReference type="Pfam" id="PF07883">
    <property type="entry name" value="Cupin_2"/>
    <property type="match status" value="1"/>
</dbReference>
<protein>
    <submittedName>
        <fullName evidence="5">AraC family transcriptional regulator</fullName>
    </submittedName>
</protein>
<comment type="caution">
    <text evidence="5">The sequence shown here is derived from an EMBL/GenBank/DDBJ whole genome shotgun (WGS) entry which is preliminary data.</text>
</comment>
<sequence>MTWFSSIKLVEYRPNSRMESHAHEQASLSLIVDGRYDEQVQDKTARHGPGHMLYCPAGVEHAQSFLGAGAWQALITPASDCLDALSEGIDLADASFQTSEQFATLGRRMAGELRRSDRFSSLALEALALEAATLFARATCSHDRPPRWLLRVLDYVRDHGSQVFTIDDVARAVECRPEDIGPALKAHHGVSLAGLARRCRLEAVARMLVADELPISAIAVDCGFCDQAHLTRAFKSVYGITPGAFRRMKPATALLTKGR</sequence>
<dbReference type="InterPro" id="IPR018060">
    <property type="entry name" value="HTH_AraC"/>
</dbReference>
<reference evidence="5 6" key="1">
    <citation type="submission" date="2024-05" db="EMBL/GenBank/DDBJ databases">
        <title>Sphingomonas sp. HF-S3 16S ribosomal RNA gene Genome sequencing and assembly.</title>
        <authorList>
            <person name="Lee H."/>
        </authorList>
    </citation>
    <scope>NUCLEOTIDE SEQUENCE [LARGE SCALE GENOMIC DNA]</scope>
    <source>
        <strain evidence="5 6">HF-S3</strain>
    </source>
</reference>
<evidence type="ECO:0000313" key="6">
    <source>
        <dbReference type="Proteomes" id="UP001427805"/>
    </source>
</evidence>
<name>A0ABV0B3C7_9SPHN</name>
<keyword evidence="1" id="KW-0805">Transcription regulation</keyword>
<accession>A0ABV0B3C7</accession>
<proteinExistence type="predicted"/>
<dbReference type="InterPro" id="IPR018062">
    <property type="entry name" value="HTH_AraC-typ_CS"/>
</dbReference>
<keyword evidence="6" id="KW-1185">Reference proteome</keyword>
<dbReference type="Gene3D" id="2.60.120.10">
    <property type="entry name" value="Jelly Rolls"/>
    <property type="match status" value="1"/>
</dbReference>
<dbReference type="RefSeq" id="WP_346245079.1">
    <property type="nucleotide sequence ID" value="NZ_JBDIZK010000001.1"/>
</dbReference>
<dbReference type="EMBL" id="JBDIZK010000001">
    <property type="protein sequence ID" value="MEN3746089.1"/>
    <property type="molecule type" value="Genomic_DNA"/>
</dbReference>
<dbReference type="InterPro" id="IPR014710">
    <property type="entry name" value="RmlC-like_jellyroll"/>
</dbReference>
<keyword evidence="3" id="KW-0804">Transcription</keyword>
<gene>
    <name evidence="5" type="ORF">TPR58_02835</name>
</gene>
<dbReference type="PROSITE" id="PS00041">
    <property type="entry name" value="HTH_ARAC_FAMILY_1"/>
    <property type="match status" value="1"/>
</dbReference>
<dbReference type="SUPFAM" id="SSF46689">
    <property type="entry name" value="Homeodomain-like"/>
    <property type="match status" value="1"/>
</dbReference>
<evidence type="ECO:0000256" key="2">
    <source>
        <dbReference type="ARBA" id="ARBA00023125"/>
    </source>
</evidence>
<organism evidence="5 6">
    <name type="scientific">Sphingomonas rustica</name>
    <dbReference type="NCBI Taxonomy" id="3103142"/>
    <lineage>
        <taxon>Bacteria</taxon>
        <taxon>Pseudomonadati</taxon>
        <taxon>Pseudomonadota</taxon>
        <taxon>Alphaproteobacteria</taxon>
        <taxon>Sphingomonadales</taxon>
        <taxon>Sphingomonadaceae</taxon>
        <taxon>Sphingomonas</taxon>
    </lineage>
</organism>
<dbReference type="SMART" id="SM00342">
    <property type="entry name" value="HTH_ARAC"/>
    <property type="match status" value="1"/>
</dbReference>
<feature type="domain" description="HTH araC/xylS-type" evidence="4">
    <location>
        <begin position="150"/>
        <end position="248"/>
    </location>
</feature>
<dbReference type="InterPro" id="IPR009057">
    <property type="entry name" value="Homeodomain-like_sf"/>
</dbReference>
<evidence type="ECO:0000313" key="5">
    <source>
        <dbReference type="EMBL" id="MEN3746089.1"/>
    </source>
</evidence>
<evidence type="ECO:0000259" key="4">
    <source>
        <dbReference type="PROSITE" id="PS01124"/>
    </source>
</evidence>
<dbReference type="Gene3D" id="1.10.10.60">
    <property type="entry name" value="Homeodomain-like"/>
    <property type="match status" value="1"/>
</dbReference>
<dbReference type="Proteomes" id="UP001427805">
    <property type="component" value="Unassembled WGS sequence"/>
</dbReference>
<evidence type="ECO:0000256" key="1">
    <source>
        <dbReference type="ARBA" id="ARBA00023015"/>
    </source>
</evidence>
<dbReference type="SUPFAM" id="SSF51182">
    <property type="entry name" value="RmlC-like cupins"/>
    <property type="match status" value="1"/>
</dbReference>
<dbReference type="InterPro" id="IPR050204">
    <property type="entry name" value="AraC_XylS_family_regulators"/>
</dbReference>
<dbReference type="InterPro" id="IPR011051">
    <property type="entry name" value="RmlC_Cupin_sf"/>
</dbReference>
<dbReference type="PANTHER" id="PTHR46796">
    <property type="entry name" value="HTH-TYPE TRANSCRIPTIONAL ACTIVATOR RHAS-RELATED"/>
    <property type="match status" value="1"/>
</dbReference>